<dbReference type="EMBL" id="PHEX01000027">
    <property type="protein sequence ID" value="PKQ28204.1"/>
    <property type="molecule type" value="Genomic_DNA"/>
</dbReference>
<dbReference type="GO" id="GO:0016757">
    <property type="term" value="F:glycosyltransferase activity"/>
    <property type="evidence" value="ECO:0007669"/>
    <property type="project" value="UniProtKB-KW"/>
</dbReference>
<evidence type="ECO:0000256" key="8">
    <source>
        <dbReference type="ARBA" id="ARBA00040894"/>
    </source>
</evidence>
<evidence type="ECO:0000313" key="12">
    <source>
        <dbReference type="EMBL" id="PKQ28204.1"/>
    </source>
</evidence>
<dbReference type="InterPro" id="IPR029044">
    <property type="entry name" value="Nucleotide-diphossugar_trans"/>
</dbReference>
<dbReference type="Gene3D" id="3.90.550.10">
    <property type="entry name" value="Spore Coat Polysaccharide Biosynthesis Protein SpsA, Chain A"/>
    <property type="match status" value="1"/>
</dbReference>
<evidence type="ECO:0000256" key="9">
    <source>
        <dbReference type="ARBA" id="ARBA00048689"/>
    </source>
</evidence>
<dbReference type="PANTHER" id="PTHR48090:SF10">
    <property type="entry name" value="GLUCOSYL-3-PHOSPHOGLYCERATE SYNTHASE"/>
    <property type="match status" value="1"/>
</dbReference>
<evidence type="ECO:0000256" key="10">
    <source>
        <dbReference type="ARBA" id="ARBA00048997"/>
    </source>
</evidence>
<keyword evidence="6" id="KW-0460">Magnesium</keyword>
<dbReference type="Proteomes" id="UP000233654">
    <property type="component" value="Unassembled WGS sequence"/>
</dbReference>
<comment type="cofactor">
    <cofactor evidence="2">
        <name>Mg(2+)</name>
        <dbReference type="ChEBI" id="CHEBI:18420"/>
    </cofactor>
</comment>
<keyword evidence="5 12" id="KW-0808">Transferase</keyword>
<evidence type="ECO:0000256" key="6">
    <source>
        <dbReference type="ARBA" id="ARBA00022842"/>
    </source>
</evidence>
<evidence type="ECO:0000256" key="3">
    <source>
        <dbReference type="ARBA" id="ARBA00006739"/>
    </source>
</evidence>
<comment type="catalytic activity">
    <reaction evidence="10">
        <text>an NDP-alpha-D-glucose + (2R)-3-phosphoglycerate = (2R)-2-O-(alpha-D-glucopyranosyl)-3-phospho-glycerate + a ribonucleoside 5'-diphosphate + H(+)</text>
        <dbReference type="Rhea" id="RHEA:47244"/>
        <dbReference type="ChEBI" id="CHEBI:15378"/>
        <dbReference type="ChEBI" id="CHEBI:57930"/>
        <dbReference type="ChEBI" id="CHEBI:58272"/>
        <dbReference type="ChEBI" id="CHEBI:62600"/>
        <dbReference type="ChEBI" id="CHEBI:76533"/>
        <dbReference type="EC" id="2.4.1.266"/>
    </reaction>
    <physiologicalReaction direction="left-to-right" evidence="10">
        <dbReference type="Rhea" id="RHEA:47245"/>
    </physiologicalReaction>
</comment>
<comment type="catalytic activity">
    <reaction evidence="9">
        <text>(2R)-3-phosphoglycerate + UDP-alpha-D-glucose = (2R)-2-O-(alpha-D-glucopyranosyl)-3-phospho-glycerate + UDP + H(+)</text>
        <dbReference type="Rhea" id="RHEA:31319"/>
        <dbReference type="ChEBI" id="CHEBI:15378"/>
        <dbReference type="ChEBI" id="CHEBI:58223"/>
        <dbReference type="ChEBI" id="CHEBI:58272"/>
        <dbReference type="ChEBI" id="CHEBI:58885"/>
        <dbReference type="ChEBI" id="CHEBI:62600"/>
        <dbReference type="EC" id="2.4.1.266"/>
    </reaction>
    <physiologicalReaction direction="left-to-right" evidence="9">
        <dbReference type="Rhea" id="RHEA:31320"/>
    </physiologicalReaction>
</comment>
<sequence length="411" mass="46495">MTVLEQAVSEEVEDIGQADVLIGIPSYRNADTISHVVRQVGLGMAMYFPDMNSVIVNSDGGSSDNTRDVVLSTPVPSRVHKIATPYRGAPGKGSAFHTIFEIATRLRVKLCIVVDSDLRSITPEWMKYLGYPILEERFDFVTPHYLRYKYDGTITNSIAYPLTRALYGSRIRQPIGGDFGFSGVLARVYSGRDVWDTDIARFGIDIWMTTLAINEGFDICQACMGLKLHNNKDPGSDLGAMFHQVCGTLFDLMKTYEGAWMRVKGSSPAPVLGEECKDEPDVAPVSFENLLDHFRKGFEELSETWRLILRRENYREVKRAYHQSDEDFEFASGLWVRSVYDFAIAYNFGPVDRNAVVDALTPLYCARTAHFVKKTEEMSSFEAEIEVERVAETFEALKDYLRHFWIEVSAT</sequence>
<feature type="domain" description="Glycosyltransferase 2-like" evidence="11">
    <location>
        <begin position="23"/>
        <end position="156"/>
    </location>
</feature>
<comment type="similarity">
    <text evidence="3">Belongs to the glycosyltransferase 2 family.</text>
</comment>
<evidence type="ECO:0000313" key="13">
    <source>
        <dbReference type="Proteomes" id="UP000233654"/>
    </source>
</evidence>
<dbReference type="InterPro" id="IPR050256">
    <property type="entry name" value="Glycosyltransferase_2"/>
</dbReference>
<dbReference type="AlphaFoldDB" id="A0A2N3G6J4"/>
<dbReference type="EC" id="2.4.1.266" evidence="7"/>
<organism evidence="12 13">
    <name type="scientific">Candidatus Anoxymicrobium japonicum</name>
    <dbReference type="NCBI Taxonomy" id="2013648"/>
    <lineage>
        <taxon>Bacteria</taxon>
        <taxon>Bacillati</taxon>
        <taxon>Actinomycetota</taxon>
        <taxon>Candidatus Geothermincolia</taxon>
        <taxon>Candidatus Geothermincolales</taxon>
        <taxon>Candidatus Anoxymicrobiaceae</taxon>
        <taxon>Candidatus Anoxymicrobium</taxon>
    </lineage>
</organism>
<protein>
    <recommendedName>
        <fullName evidence="8">Glucosyl-3-phosphoglycerate synthase</fullName>
        <ecNumber evidence="7">2.4.1.266</ecNumber>
    </recommendedName>
</protein>
<evidence type="ECO:0000256" key="5">
    <source>
        <dbReference type="ARBA" id="ARBA00022679"/>
    </source>
</evidence>
<name>A0A2N3G6J4_9ACTN</name>
<gene>
    <name evidence="12" type="ORF">CVT63_03925</name>
</gene>
<evidence type="ECO:0000256" key="2">
    <source>
        <dbReference type="ARBA" id="ARBA00001946"/>
    </source>
</evidence>
<dbReference type="PANTHER" id="PTHR48090">
    <property type="entry name" value="UNDECAPRENYL-PHOSPHATE 4-DEOXY-4-FORMAMIDO-L-ARABINOSE TRANSFERASE-RELATED"/>
    <property type="match status" value="1"/>
</dbReference>
<evidence type="ECO:0000256" key="7">
    <source>
        <dbReference type="ARBA" id="ARBA00039022"/>
    </source>
</evidence>
<comment type="caution">
    <text evidence="12">The sequence shown here is derived from an EMBL/GenBank/DDBJ whole genome shotgun (WGS) entry which is preliminary data.</text>
</comment>
<dbReference type="SUPFAM" id="SSF53448">
    <property type="entry name" value="Nucleotide-diphospho-sugar transferases"/>
    <property type="match status" value="1"/>
</dbReference>
<accession>A0A2N3G6J4</accession>
<proteinExistence type="inferred from homology"/>
<dbReference type="InterPro" id="IPR001173">
    <property type="entry name" value="Glyco_trans_2-like"/>
</dbReference>
<keyword evidence="4" id="KW-0328">Glycosyltransferase</keyword>
<evidence type="ECO:0000259" key="11">
    <source>
        <dbReference type="Pfam" id="PF00535"/>
    </source>
</evidence>
<reference evidence="12 13" key="1">
    <citation type="journal article" date="2017" name="ISME J.">
        <title>Potential for microbial H2 and metal transformations associated with novel bacteria and archaea in deep terrestrial subsurface sediments.</title>
        <authorList>
            <person name="Hernsdorf A.W."/>
            <person name="Amano Y."/>
            <person name="Miyakawa K."/>
            <person name="Ise K."/>
            <person name="Suzuki Y."/>
            <person name="Anantharaman K."/>
            <person name="Probst A."/>
            <person name="Burstein D."/>
            <person name="Thomas B.C."/>
            <person name="Banfield J.F."/>
        </authorList>
    </citation>
    <scope>NUCLEOTIDE SEQUENCE [LARGE SCALE GENOMIC DNA]</scope>
    <source>
        <strain evidence="12">HGW-Actinobacteria-3</strain>
    </source>
</reference>
<evidence type="ECO:0000256" key="1">
    <source>
        <dbReference type="ARBA" id="ARBA00001936"/>
    </source>
</evidence>
<evidence type="ECO:0000256" key="4">
    <source>
        <dbReference type="ARBA" id="ARBA00022676"/>
    </source>
</evidence>
<comment type="cofactor">
    <cofactor evidence="1">
        <name>Mn(2+)</name>
        <dbReference type="ChEBI" id="CHEBI:29035"/>
    </cofactor>
</comment>
<dbReference type="Pfam" id="PF00535">
    <property type="entry name" value="Glycos_transf_2"/>
    <property type="match status" value="1"/>
</dbReference>